<organism evidence="16 17">
    <name type="scientific">Ranitomeya imitator</name>
    <name type="common">mimic poison frog</name>
    <dbReference type="NCBI Taxonomy" id="111125"/>
    <lineage>
        <taxon>Eukaryota</taxon>
        <taxon>Metazoa</taxon>
        <taxon>Chordata</taxon>
        <taxon>Craniata</taxon>
        <taxon>Vertebrata</taxon>
        <taxon>Euteleostomi</taxon>
        <taxon>Amphibia</taxon>
        <taxon>Batrachia</taxon>
        <taxon>Anura</taxon>
        <taxon>Neobatrachia</taxon>
        <taxon>Hyloidea</taxon>
        <taxon>Dendrobatidae</taxon>
        <taxon>Dendrobatinae</taxon>
        <taxon>Ranitomeya</taxon>
    </lineage>
</organism>
<evidence type="ECO:0000256" key="6">
    <source>
        <dbReference type="ARBA" id="ARBA00022729"/>
    </source>
</evidence>
<dbReference type="InterPro" id="IPR008139">
    <property type="entry name" value="SaposinB_dom"/>
</dbReference>
<evidence type="ECO:0000256" key="2">
    <source>
        <dbReference type="ARBA" id="ARBA00011748"/>
    </source>
</evidence>
<keyword evidence="6 13" id="KW-0732">Signal</keyword>
<dbReference type="InterPro" id="IPR011001">
    <property type="entry name" value="Saposin-like"/>
</dbReference>
<evidence type="ECO:0000259" key="14">
    <source>
        <dbReference type="PROSITE" id="PS50015"/>
    </source>
</evidence>
<dbReference type="SUPFAM" id="SSF47862">
    <property type="entry name" value="Saposin"/>
    <property type="match status" value="2"/>
</dbReference>
<comment type="function">
    <text evidence="10">Pulmonary surfactant-associated proteins promote alveolar stability by lowering the surface tension at the air-liquid interface in the peripheral air spaces. SP-B increases the collapse pressure of palmitic acid to nearly 70 millinewtons per meter.</text>
</comment>
<name>A0ABN9L503_9NEOB</name>
<evidence type="ECO:0000256" key="3">
    <source>
        <dbReference type="ARBA" id="ARBA00022439"/>
    </source>
</evidence>
<dbReference type="PROSITE" id="PS50015">
    <property type="entry name" value="SAP_B"/>
    <property type="match status" value="2"/>
</dbReference>
<dbReference type="SMART" id="SM00162">
    <property type="entry name" value="SAPA"/>
    <property type="match status" value="1"/>
</dbReference>
<evidence type="ECO:0000256" key="12">
    <source>
        <dbReference type="ARBA" id="ARBA00041785"/>
    </source>
</evidence>
<evidence type="ECO:0000256" key="4">
    <source>
        <dbReference type="ARBA" id="ARBA00022525"/>
    </source>
</evidence>
<feature type="chain" id="PRO_5046138266" description="Pulmonary surfactant-associated protein B" evidence="13">
    <location>
        <begin position="24"/>
        <end position="353"/>
    </location>
</feature>
<evidence type="ECO:0000256" key="10">
    <source>
        <dbReference type="ARBA" id="ARBA00037221"/>
    </source>
</evidence>
<dbReference type="PROSITE" id="PS51110">
    <property type="entry name" value="SAP_A"/>
    <property type="match status" value="1"/>
</dbReference>
<accession>A0ABN9L503</accession>
<feature type="domain" description="Saposin B-type" evidence="14">
    <location>
        <begin position="186"/>
        <end position="263"/>
    </location>
</feature>
<dbReference type="PRINTS" id="PR01797">
    <property type="entry name" value="SAPOSIN"/>
</dbReference>
<keyword evidence="9" id="KW-0325">Glycoprotein</keyword>
<keyword evidence="17" id="KW-1185">Reference proteome</keyword>
<feature type="domain" description="Saposin A-type" evidence="15">
    <location>
        <begin position="24"/>
        <end position="64"/>
    </location>
</feature>
<dbReference type="Pfam" id="PF02199">
    <property type="entry name" value="SapA"/>
    <property type="match status" value="1"/>
</dbReference>
<feature type="signal peptide" evidence="13">
    <location>
        <begin position="1"/>
        <end position="23"/>
    </location>
</feature>
<dbReference type="SMART" id="SM00741">
    <property type="entry name" value="SapB"/>
    <property type="match status" value="3"/>
</dbReference>
<dbReference type="InterPro" id="IPR008138">
    <property type="entry name" value="SapB_2"/>
</dbReference>
<keyword evidence="4" id="KW-0964">Secreted</keyword>
<dbReference type="EMBL" id="CAUEEQ010009329">
    <property type="protein sequence ID" value="CAJ0933346.1"/>
    <property type="molecule type" value="Genomic_DNA"/>
</dbReference>
<keyword evidence="5" id="KW-0305">Gaseous exchange</keyword>
<dbReference type="PANTHER" id="PTHR11480">
    <property type="entry name" value="SAPOSIN-RELATED"/>
    <property type="match status" value="1"/>
</dbReference>
<keyword evidence="8" id="KW-1015">Disulfide bond</keyword>
<evidence type="ECO:0000256" key="9">
    <source>
        <dbReference type="ARBA" id="ARBA00023180"/>
    </source>
</evidence>
<dbReference type="Proteomes" id="UP001176940">
    <property type="component" value="Unassembled WGS sequence"/>
</dbReference>
<reference evidence="16" key="1">
    <citation type="submission" date="2023-07" db="EMBL/GenBank/DDBJ databases">
        <authorList>
            <person name="Stuckert A."/>
        </authorList>
    </citation>
    <scope>NUCLEOTIDE SEQUENCE</scope>
</reference>
<evidence type="ECO:0000313" key="16">
    <source>
        <dbReference type="EMBL" id="CAJ0933346.1"/>
    </source>
</evidence>
<dbReference type="InterPro" id="IPR003119">
    <property type="entry name" value="SAP_A"/>
</dbReference>
<dbReference type="PANTHER" id="PTHR11480:SF33">
    <property type="entry name" value="PULMONARY SURFACTANT-ASSOCIATED PROTEIN B"/>
    <property type="match status" value="1"/>
</dbReference>
<evidence type="ECO:0000259" key="15">
    <source>
        <dbReference type="PROSITE" id="PS51110"/>
    </source>
</evidence>
<dbReference type="Pfam" id="PF03489">
    <property type="entry name" value="SapB_2"/>
    <property type="match status" value="1"/>
</dbReference>
<dbReference type="InterPro" id="IPR051428">
    <property type="entry name" value="Sphingo_Act-Surfact_Prot"/>
</dbReference>
<feature type="domain" description="Saposin B-type" evidence="14">
    <location>
        <begin position="63"/>
        <end position="143"/>
    </location>
</feature>
<dbReference type="InterPro" id="IPR008373">
    <property type="entry name" value="Saposin"/>
</dbReference>
<evidence type="ECO:0000256" key="11">
    <source>
        <dbReference type="ARBA" id="ARBA00041094"/>
    </source>
</evidence>
<comment type="caution">
    <text evidence="16">The sequence shown here is derived from an EMBL/GenBank/DDBJ whole genome shotgun (WGS) entry which is preliminary data.</text>
</comment>
<evidence type="ECO:0000256" key="8">
    <source>
        <dbReference type="ARBA" id="ARBA00023157"/>
    </source>
</evidence>
<evidence type="ECO:0000256" key="7">
    <source>
        <dbReference type="ARBA" id="ARBA00022737"/>
    </source>
</evidence>
<gene>
    <name evidence="16" type="ORF">RIMI_LOCUS5458809</name>
</gene>
<evidence type="ECO:0000256" key="1">
    <source>
        <dbReference type="ARBA" id="ARBA00004364"/>
    </source>
</evidence>
<comment type="subcellular location">
    <subcellularLocation>
        <location evidence="1">Secreted</location>
        <location evidence="1">Extracellular space</location>
        <location evidence="1">Surface film</location>
    </subcellularLocation>
</comment>
<sequence>MVSIWSVFYISICVFSLSTAVSGKVLVKEECAQGPEYWCRDLDTAVHCGAVEHCQQNVWKEDDVVLCLQCKQIVTILINMAKSSPIQTFIKNFLHDQCSRIPPFQTECIKMVDEYEDVLLTVLEKQFNPTSICTKLRVCQSDESLHWDPDLLFKPSLEIILPLVQQTIQTMHAKATQDTKAEWPIPMPLCWMCKSFVQKFEAAIPKEAIAKGASQLCLALPLKLSGVCQCLVEKYVVIILETILGKLGPKLVCGLLFMCVSEENCGADNYPAVMPVLESDLTCDTCLAITSIVKSTHGANMTQEGISVALSRVCTSAKDWKECYAFIQEHQTELSDLLQKPWDHKITCQVCKT</sequence>
<keyword evidence="7" id="KW-0677">Repeat</keyword>
<dbReference type="Gene3D" id="1.10.225.10">
    <property type="entry name" value="Saposin-like"/>
    <property type="match status" value="3"/>
</dbReference>
<proteinExistence type="predicted"/>
<keyword evidence="3" id="KW-0767">Surface film</keyword>
<evidence type="ECO:0000256" key="5">
    <source>
        <dbReference type="ARBA" id="ARBA00022713"/>
    </source>
</evidence>
<comment type="subunit">
    <text evidence="2">Homodimer; disulfide-linked.</text>
</comment>
<evidence type="ECO:0000256" key="13">
    <source>
        <dbReference type="SAM" id="SignalP"/>
    </source>
</evidence>
<evidence type="ECO:0000313" key="17">
    <source>
        <dbReference type="Proteomes" id="UP001176940"/>
    </source>
</evidence>
<protein>
    <recommendedName>
        <fullName evidence="11">Pulmonary surfactant-associated protein B</fullName>
    </recommendedName>
    <alternativeName>
        <fullName evidence="12">Pulmonary surfactant-associated proteolipid SPL(Phe)</fullName>
    </alternativeName>
</protein>